<keyword evidence="3" id="KW-1185">Reference proteome</keyword>
<name>A0A9P6MAM6_9FUNG</name>
<gene>
    <name evidence="2" type="ORF">BGZ65_011294</name>
</gene>
<organism evidence="2 3">
    <name type="scientific">Modicella reniformis</name>
    <dbReference type="NCBI Taxonomy" id="1440133"/>
    <lineage>
        <taxon>Eukaryota</taxon>
        <taxon>Fungi</taxon>
        <taxon>Fungi incertae sedis</taxon>
        <taxon>Mucoromycota</taxon>
        <taxon>Mortierellomycotina</taxon>
        <taxon>Mortierellomycetes</taxon>
        <taxon>Mortierellales</taxon>
        <taxon>Mortierellaceae</taxon>
        <taxon>Modicella</taxon>
    </lineage>
</organism>
<reference evidence="2" key="1">
    <citation type="journal article" date="2020" name="Fungal Divers.">
        <title>Resolving the Mortierellaceae phylogeny through synthesis of multi-gene phylogenetics and phylogenomics.</title>
        <authorList>
            <person name="Vandepol N."/>
            <person name="Liber J."/>
            <person name="Desiro A."/>
            <person name="Na H."/>
            <person name="Kennedy M."/>
            <person name="Barry K."/>
            <person name="Grigoriev I.V."/>
            <person name="Miller A.N."/>
            <person name="O'Donnell K."/>
            <person name="Stajich J.E."/>
            <person name="Bonito G."/>
        </authorList>
    </citation>
    <scope>NUCLEOTIDE SEQUENCE</scope>
    <source>
        <strain evidence="2">MES-2147</strain>
    </source>
</reference>
<sequence>MSKIQRFKYGAVRILHQENLDVTSISALRGRTLYERMAHAASSSSLQVRTKTPAQVQNRSSYWKSQARYLVLTITEGSSCESKESKAENSPVKEGACAKMGREPSSSSAASSSVDLIQVHEEASSASHSSDVSTMSTLATTAASSQPPATWSTDTLVASSLHSSSSSLIPSNGNLVSLSAGQKQTTDQLPMDRFTAIVDLIFDPNIVQLNYRRAIINCARYASASIDEVYLKTVSTQDPSNPIFHAHFLAEHSVSTGHNLTMISPTPRNANGPEPSPREQAMTGSIRSTTITPPKRLHNYFQVTLWERCLNDLISLYNRIQSRHVDEPSSKAQGYEAVVPSSPRASCSQEPTGPSASSSADIYPFCCKAHSLVFTTQYPFSIVPYSFRVHLRRMARKVQSVSQKSIWSNALGDPRERVPSRRRIQYTGPTNKLRFCDSATHGPAPTSPTVSKQNITEDDEDVIMERRFRIEERIRQDNLIKQELLALCHMACGLFLADDRSSNPPPTLMSLLRQGSPWNKGVWREGEWQHTPIDVVWQRSHSRSNSSSQEGLWAAVTSPGDNGSKADTKDMGRWQKLCVAAIQFLAHEDLAWGGNKTNAELSRLRAMSNATAWLYHE</sequence>
<proteinExistence type="predicted"/>
<evidence type="ECO:0000313" key="2">
    <source>
        <dbReference type="EMBL" id="KAF9985285.1"/>
    </source>
</evidence>
<dbReference type="AlphaFoldDB" id="A0A9P6MAM6"/>
<dbReference type="EMBL" id="JAAAHW010003311">
    <property type="protein sequence ID" value="KAF9985285.1"/>
    <property type="molecule type" value="Genomic_DNA"/>
</dbReference>
<accession>A0A9P6MAM6</accession>
<protein>
    <submittedName>
        <fullName evidence="2">Uncharacterized protein</fullName>
    </submittedName>
</protein>
<feature type="region of interest" description="Disordered" evidence="1">
    <location>
        <begin position="80"/>
        <end position="114"/>
    </location>
</feature>
<dbReference type="OrthoDB" id="2387036at2759"/>
<evidence type="ECO:0000313" key="3">
    <source>
        <dbReference type="Proteomes" id="UP000749646"/>
    </source>
</evidence>
<dbReference type="Proteomes" id="UP000749646">
    <property type="component" value="Unassembled WGS sequence"/>
</dbReference>
<feature type="region of interest" description="Disordered" evidence="1">
    <location>
        <begin position="548"/>
        <end position="569"/>
    </location>
</feature>
<evidence type="ECO:0000256" key="1">
    <source>
        <dbReference type="SAM" id="MobiDB-lite"/>
    </source>
</evidence>
<comment type="caution">
    <text evidence="2">The sequence shown here is derived from an EMBL/GenBank/DDBJ whole genome shotgun (WGS) entry which is preliminary data.</text>
</comment>